<keyword evidence="3 5" id="KW-1133">Transmembrane helix</keyword>
<evidence type="ECO:0000313" key="6">
    <source>
        <dbReference type="EMBL" id="CAA9332533.1"/>
    </source>
</evidence>
<dbReference type="InterPro" id="IPR035906">
    <property type="entry name" value="MetI-like_sf"/>
</dbReference>
<dbReference type="InterPro" id="IPR049783">
    <property type="entry name" value="ABC_perm_TupB-like"/>
</dbReference>
<comment type="subcellular location">
    <subcellularLocation>
        <location evidence="1">Membrane</location>
        <topology evidence="1">Multi-pass membrane protein</topology>
    </subcellularLocation>
</comment>
<dbReference type="SUPFAM" id="SSF161098">
    <property type="entry name" value="MetI-like"/>
    <property type="match status" value="1"/>
</dbReference>
<evidence type="ECO:0000256" key="3">
    <source>
        <dbReference type="ARBA" id="ARBA00022989"/>
    </source>
</evidence>
<dbReference type="Gene3D" id="1.10.3720.10">
    <property type="entry name" value="MetI-like"/>
    <property type="match status" value="1"/>
</dbReference>
<feature type="non-terminal residue" evidence="6">
    <location>
        <position position="1"/>
    </location>
</feature>
<gene>
    <name evidence="6" type="ORF">AVDCRST_MAG90-1565</name>
</gene>
<keyword evidence="2 5" id="KW-0812">Transmembrane</keyword>
<feature type="transmembrane region" description="Helical" evidence="5">
    <location>
        <begin position="21"/>
        <end position="48"/>
    </location>
</feature>
<proteinExistence type="predicted"/>
<sequence>LRSMRLSLAQRVRTLIYDTRFSLLVAVLAAFGRAISEVGAVLVVGGNIAGSTRTMTTAISLETQKGDLPLALALGFVLIGIVIAVNGLAGSLRGYAMRAYG</sequence>
<feature type="transmembrane region" description="Helical" evidence="5">
    <location>
        <begin position="68"/>
        <end position="89"/>
    </location>
</feature>
<protein>
    <submittedName>
        <fullName evidence="6">Tungstate ABC transporter, permease protein</fullName>
    </submittedName>
</protein>
<evidence type="ECO:0000256" key="1">
    <source>
        <dbReference type="ARBA" id="ARBA00004141"/>
    </source>
</evidence>
<reference evidence="6" key="1">
    <citation type="submission" date="2020-02" db="EMBL/GenBank/DDBJ databases">
        <authorList>
            <person name="Meier V. D."/>
        </authorList>
    </citation>
    <scope>NUCLEOTIDE SEQUENCE</scope>
    <source>
        <strain evidence="6">AVDCRST_MAG90</strain>
    </source>
</reference>
<keyword evidence="4 5" id="KW-0472">Membrane</keyword>
<dbReference type="GO" id="GO:0016020">
    <property type="term" value="C:membrane"/>
    <property type="evidence" value="ECO:0007669"/>
    <property type="project" value="UniProtKB-SubCell"/>
</dbReference>
<dbReference type="PANTHER" id="PTHR43632">
    <property type="entry name" value="PERMEASE COMPONENT OF TUNGSTATE ABC TRANSPORTER"/>
    <property type="match status" value="1"/>
</dbReference>
<evidence type="ECO:0000256" key="4">
    <source>
        <dbReference type="ARBA" id="ARBA00023136"/>
    </source>
</evidence>
<evidence type="ECO:0000256" key="5">
    <source>
        <dbReference type="SAM" id="Phobius"/>
    </source>
</evidence>
<dbReference type="PANTHER" id="PTHR43632:SF1">
    <property type="entry name" value="PERMEASE COMPONENT OF TUNGSTATE ABC TRANSPORTER"/>
    <property type="match status" value="1"/>
</dbReference>
<evidence type="ECO:0000256" key="2">
    <source>
        <dbReference type="ARBA" id="ARBA00022692"/>
    </source>
</evidence>
<organism evidence="6">
    <name type="scientific">uncultured Microvirga sp</name>
    <dbReference type="NCBI Taxonomy" id="412392"/>
    <lineage>
        <taxon>Bacteria</taxon>
        <taxon>Pseudomonadati</taxon>
        <taxon>Pseudomonadota</taxon>
        <taxon>Alphaproteobacteria</taxon>
        <taxon>Hyphomicrobiales</taxon>
        <taxon>Methylobacteriaceae</taxon>
        <taxon>Microvirga</taxon>
        <taxon>environmental samples</taxon>
    </lineage>
</organism>
<name>A0A6J4LHL7_9HYPH</name>
<dbReference type="EMBL" id="CADCUC010000299">
    <property type="protein sequence ID" value="CAA9332533.1"/>
    <property type="molecule type" value="Genomic_DNA"/>
</dbReference>
<accession>A0A6J4LHL7</accession>
<dbReference type="AlphaFoldDB" id="A0A6J4LHL7"/>